<accession>A0A8J2S347</accession>
<dbReference type="GO" id="GO:0000492">
    <property type="term" value="P:box C/D snoRNP assembly"/>
    <property type="evidence" value="ECO:0007669"/>
    <property type="project" value="InterPro"/>
</dbReference>
<dbReference type="AlphaFoldDB" id="A0A8J2S347"/>
<dbReference type="PANTHER" id="PTHR28674">
    <property type="entry name" value="SIMILAR TO DNA SEGMENT, CHR 10, WAYNE STATE UNIVERSITY 102,-EXPRESSED"/>
    <property type="match status" value="1"/>
</dbReference>
<dbReference type="GO" id="GO:0062064">
    <property type="term" value="F:box C/D methylation guide snoRNP complex binding"/>
    <property type="evidence" value="ECO:0007669"/>
    <property type="project" value="TreeGrafter"/>
</dbReference>
<name>A0A8J2S347_9CRUS</name>
<reference evidence="1" key="1">
    <citation type="submission" date="2021-11" db="EMBL/GenBank/DDBJ databases">
        <authorList>
            <person name="Schell T."/>
        </authorList>
    </citation>
    <scope>NUCLEOTIDE SEQUENCE</scope>
    <source>
        <strain evidence="1">M5</strain>
    </source>
</reference>
<sequence>MISDVSSQDGSLKSTRHSTALLDVEGSKVKTKENVVFCLLQEKKRSTGTFKIQPSISLQKVKEFLPQIKRANVKVHEDIMNDPDKKTIYDIENIVGASGPVIEMDVALYEDTDSDCSISSANLGTETNHDPIDEKNIKFPGSNFKSNLVEVIEKDHEEHKS</sequence>
<evidence type="ECO:0000313" key="2">
    <source>
        <dbReference type="Proteomes" id="UP000789390"/>
    </source>
</evidence>
<protein>
    <submittedName>
        <fullName evidence="1">Uncharacterized protein</fullName>
    </submittedName>
</protein>
<keyword evidence="2" id="KW-1185">Reference proteome</keyword>
<dbReference type="OrthoDB" id="1112980at2759"/>
<dbReference type="PANTHER" id="PTHR28674:SF1">
    <property type="entry name" value="NOP PROTEIN CHAPERONE 1"/>
    <property type="match status" value="1"/>
</dbReference>
<dbReference type="Proteomes" id="UP000789390">
    <property type="component" value="Unassembled WGS sequence"/>
</dbReference>
<gene>
    <name evidence="1" type="ORF">DGAL_LOCUS16499</name>
</gene>
<dbReference type="EMBL" id="CAKKLH010000330">
    <property type="protein sequence ID" value="CAH0112724.1"/>
    <property type="molecule type" value="Genomic_DNA"/>
</dbReference>
<organism evidence="1 2">
    <name type="scientific">Daphnia galeata</name>
    <dbReference type="NCBI Taxonomy" id="27404"/>
    <lineage>
        <taxon>Eukaryota</taxon>
        <taxon>Metazoa</taxon>
        <taxon>Ecdysozoa</taxon>
        <taxon>Arthropoda</taxon>
        <taxon>Crustacea</taxon>
        <taxon>Branchiopoda</taxon>
        <taxon>Diplostraca</taxon>
        <taxon>Cladocera</taxon>
        <taxon>Anomopoda</taxon>
        <taxon>Daphniidae</taxon>
        <taxon>Daphnia</taxon>
    </lineage>
</organism>
<proteinExistence type="predicted"/>
<evidence type="ECO:0000313" key="1">
    <source>
        <dbReference type="EMBL" id="CAH0112724.1"/>
    </source>
</evidence>
<comment type="caution">
    <text evidence="1">The sequence shown here is derived from an EMBL/GenBank/DDBJ whole genome shotgun (WGS) entry which is preliminary data.</text>
</comment>
<dbReference type="InterPro" id="IPR027921">
    <property type="entry name" value="NOPCHAP1"/>
</dbReference>